<reference evidence="1 2" key="1">
    <citation type="submission" date="2016-06" db="EMBL/GenBank/DDBJ databases">
        <authorList>
            <person name="Kjaerup R.B."/>
            <person name="Dalgaard T.S."/>
            <person name="Juul-Madsen H.R."/>
        </authorList>
    </citation>
    <scope>NUCLEOTIDE SEQUENCE [LARGE SCALE GENOMIC DNA]</scope>
    <source>
        <strain evidence="1 2">1S159</strain>
    </source>
</reference>
<sequence length="133" mass="15021">MYNNNLIELFVDNFKGAACIRPIDEDSILFSNKICKLMINNAKSLSESINLVKTPLEESSISFFDFVDGQFKRTQEPTFSCGMFNGIEYTTMRIAIEYSKKLCILTLLTSCDECPSAEPTNDLYICNTKGQVN</sequence>
<evidence type="ECO:0000313" key="2">
    <source>
        <dbReference type="Proteomes" id="UP000093523"/>
    </source>
</evidence>
<dbReference type="AlphaFoldDB" id="A0A1B9NWW4"/>
<dbReference type="EMBL" id="MAJU01000015">
    <property type="protein sequence ID" value="OCH19660.1"/>
    <property type="molecule type" value="Genomic_DNA"/>
</dbReference>
<accession>A0A1B9NWW4</accession>
<organism evidence="1 2">
    <name type="scientific">Aliivibrio logei</name>
    <name type="common">Vibrio logei</name>
    <dbReference type="NCBI Taxonomy" id="688"/>
    <lineage>
        <taxon>Bacteria</taxon>
        <taxon>Pseudomonadati</taxon>
        <taxon>Pseudomonadota</taxon>
        <taxon>Gammaproteobacteria</taxon>
        <taxon>Vibrionales</taxon>
        <taxon>Vibrionaceae</taxon>
        <taxon>Aliivibrio</taxon>
    </lineage>
</organism>
<dbReference type="RefSeq" id="WP_023604215.1">
    <property type="nucleotide sequence ID" value="NZ_CAWMPN010000015.1"/>
</dbReference>
<name>A0A1B9NWW4_ALILO</name>
<protein>
    <submittedName>
        <fullName evidence="1">Uncharacterized protein</fullName>
    </submittedName>
</protein>
<dbReference type="Proteomes" id="UP000093523">
    <property type="component" value="Unassembled WGS sequence"/>
</dbReference>
<evidence type="ECO:0000313" key="1">
    <source>
        <dbReference type="EMBL" id="OCH19660.1"/>
    </source>
</evidence>
<proteinExistence type="predicted"/>
<gene>
    <name evidence="1" type="ORF">A6E04_16700</name>
</gene>
<comment type="caution">
    <text evidence="1">The sequence shown here is derived from an EMBL/GenBank/DDBJ whole genome shotgun (WGS) entry which is preliminary data.</text>
</comment>